<dbReference type="Pfam" id="PF02583">
    <property type="entry name" value="Trns_repr_metal"/>
    <property type="match status" value="1"/>
</dbReference>
<dbReference type="PANTHER" id="PTHR33677:SF3">
    <property type="entry name" value="COPPER-SENSING TRANSCRIPTIONAL REPRESSOR RICR"/>
    <property type="match status" value="1"/>
</dbReference>
<dbReference type="GO" id="GO:0045892">
    <property type="term" value="P:negative regulation of DNA-templated transcription"/>
    <property type="evidence" value="ECO:0007669"/>
    <property type="project" value="UniProtKB-ARBA"/>
</dbReference>
<dbReference type="GO" id="GO:0046872">
    <property type="term" value="F:metal ion binding"/>
    <property type="evidence" value="ECO:0007669"/>
    <property type="project" value="InterPro"/>
</dbReference>
<accession>C2KVN3</accession>
<comment type="caution">
    <text evidence="2">The sequence shown here is derived from an EMBL/GenBank/DDBJ whole genome shotgun (WGS) entry which is preliminary data.</text>
</comment>
<dbReference type="InterPro" id="IPR003735">
    <property type="entry name" value="Metal_Tscrpt_repr"/>
</dbReference>
<evidence type="ECO:0000313" key="2">
    <source>
        <dbReference type="EMBL" id="EEJ52170.1"/>
    </source>
</evidence>
<dbReference type="Gene3D" id="1.20.58.1000">
    <property type="entry name" value="Metal-sensitive repressor, helix protomer"/>
    <property type="match status" value="1"/>
</dbReference>
<dbReference type="AlphaFoldDB" id="C2KVN3"/>
<dbReference type="EMBL" id="ACKX01000059">
    <property type="protein sequence ID" value="EEJ52170.1"/>
    <property type="molecule type" value="Genomic_DNA"/>
</dbReference>
<feature type="region of interest" description="Disordered" evidence="1">
    <location>
        <begin position="10"/>
        <end position="40"/>
    </location>
</feature>
<proteinExistence type="predicted"/>
<reference evidence="2 3" key="1">
    <citation type="submission" date="2009-04" db="EMBL/GenBank/DDBJ databases">
        <authorList>
            <person name="Qin X."/>
            <person name="Bachman B."/>
            <person name="Battles P."/>
            <person name="Bell A."/>
            <person name="Bess C."/>
            <person name="Bickham C."/>
            <person name="Chaboub L."/>
            <person name="Chen D."/>
            <person name="Coyle M."/>
            <person name="Deiros D.R."/>
            <person name="Dinh H."/>
            <person name="Forbes L."/>
            <person name="Fowler G."/>
            <person name="Francisco L."/>
            <person name="Fu Q."/>
            <person name="Gubbala S."/>
            <person name="Hale W."/>
            <person name="Han Y."/>
            <person name="Hemphill L."/>
            <person name="Highlander S.K."/>
            <person name="Hirani K."/>
            <person name="Hogues M."/>
            <person name="Jackson L."/>
            <person name="Jakkamsetti A."/>
            <person name="Javaid M."/>
            <person name="Jiang H."/>
            <person name="Korchina V."/>
            <person name="Kovar C."/>
            <person name="Lara F."/>
            <person name="Lee S."/>
            <person name="Mata R."/>
            <person name="Mathew T."/>
            <person name="Moen C."/>
            <person name="Morales K."/>
            <person name="Munidasa M."/>
            <person name="Nazareth L."/>
            <person name="Ngo R."/>
            <person name="Nguyen L."/>
            <person name="Okwuonu G."/>
            <person name="Ongeri F."/>
            <person name="Patil S."/>
            <person name="Petrosino J."/>
            <person name="Pham C."/>
            <person name="Pham P."/>
            <person name="Pu L.-L."/>
            <person name="Puazo M."/>
            <person name="Raj R."/>
            <person name="Reid J."/>
            <person name="Rouhana J."/>
            <person name="Saada N."/>
            <person name="Shang Y."/>
            <person name="Simmons D."/>
            <person name="Thornton R."/>
            <person name="Warren J."/>
            <person name="Weissenberger G."/>
            <person name="Zhang J."/>
            <person name="Zhang L."/>
            <person name="Zhou C."/>
            <person name="Zhu D."/>
            <person name="Muzny D."/>
            <person name="Worley K."/>
            <person name="Gibbs R."/>
        </authorList>
    </citation>
    <scope>NUCLEOTIDE SEQUENCE [LARGE SCALE GENOMIC DNA]</scope>
    <source>
        <strain evidence="2 3">F0268</strain>
    </source>
</reference>
<dbReference type="FunCoup" id="C2KVN3">
    <property type="interactions" value="138"/>
</dbReference>
<protein>
    <recommendedName>
        <fullName evidence="4">Copper-sensing transcriptional repressor CsoR</fullName>
    </recommendedName>
</protein>
<evidence type="ECO:0008006" key="4">
    <source>
        <dbReference type="Google" id="ProtNLM"/>
    </source>
</evidence>
<dbReference type="Proteomes" id="UP000004121">
    <property type="component" value="Unassembled WGS sequence"/>
</dbReference>
<organism evidence="2 3">
    <name type="scientific">Oribacterium sinus F0268</name>
    <dbReference type="NCBI Taxonomy" id="585501"/>
    <lineage>
        <taxon>Bacteria</taxon>
        <taxon>Bacillati</taxon>
        <taxon>Bacillota</taxon>
        <taxon>Clostridia</taxon>
        <taxon>Lachnospirales</taxon>
        <taxon>Lachnospiraceae</taxon>
        <taxon>Oribacterium</taxon>
    </lineage>
</organism>
<name>C2KVN3_9FIRM</name>
<dbReference type="PANTHER" id="PTHR33677">
    <property type="entry name" value="TRANSCRIPTIONAL REPRESSOR FRMR-RELATED"/>
    <property type="match status" value="1"/>
</dbReference>
<dbReference type="HOGENOM" id="CLU_130332_0_0_9"/>
<dbReference type="eggNOG" id="COG1937">
    <property type="taxonomic scope" value="Bacteria"/>
</dbReference>
<evidence type="ECO:0000313" key="3">
    <source>
        <dbReference type="Proteomes" id="UP000004121"/>
    </source>
</evidence>
<keyword evidence="3" id="KW-1185">Reference proteome</keyword>
<evidence type="ECO:0000256" key="1">
    <source>
        <dbReference type="SAM" id="MobiDB-lite"/>
    </source>
</evidence>
<sequence>MSIREIAFMQEEQKQEQEASLEMGGCCGGRKKKQARDEGERRDLISRLNRMEGQIRGIRNMLLEERYCVDILTQVSSVSSALKAFSKELLQSHIESCVVSDIQEGKTEAVEELCDLIKKIM</sequence>
<dbReference type="STRING" id="585501.HMPREF6123_0552"/>
<dbReference type="GO" id="GO:0003677">
    <property type="term" value="F:DNA binding"/>
    <property type="evidence" value="ECO:0007669"/>
    <property type="project" value="InterPro"/>
</dbReference>
<gene>
    <name evidence="2" type="ORF">HMPREF6123_0552</name>
</gene>
<dbReference type="InParanoid" id="C2KVN3"/>
<dbReference type="CDD" id="cd10156">
    <property type="entry name" value="FpFrmR-Cterm-like_DUF156"/>
    <property type="match status" value="1"/>
</dbReference>
<dbReference type="InterPro" id="IPR038390">
    <property type="entry name" value="Metal_Tscrpt_repr_sf"/>
</dbReference>